<organism evidence="1 2">
    <name type="scientific">Paraburkholderia phenazinium</name>
    <dbReference type="NCBI Taxonomy" id="60549"/>
    <lineage>
        <taxon>Bacteria</taxon>
        <taxon>Pseudomonadati</taxon>
        <taxon>Pseudomonadota</taxon>
        <taxon>Betaproteobacteria</taxon>
        <taxon>Burkholderiales</taxon>
        <taxon>Burkholderiaceae</taxon>
        <taxon>Paraburkholderia</taxon>
    </lineage>
</organism>
<protein>
    <submittedName>
        <fullName evidence="1">Type III secretion protein (HrpB4)</fullName>
    </submittedName>
</protein>
<name>A0A1G8K8G0_9BURK</name>
<dbReference type="RefSeq" id="WP_090692754.1">
    <property type="nucleotide sequence ID" value="NZ_FNCJ01000022.1"/>
</dbReference>
<evidence type="ECO:0000313" key="1">
    <source>
        <dbReference type="EMBL" id="SDI39701.1"/>
    </source>
</evidence>
<evidence type="ECO:0000313" key="2">
    <source>
        <dbReference type="Proteomes" id="UP000199706"/>
    </source>
</evidence>
<accession>A0A1G8K8G0</accession>
<dbReference type="InterPro" id="IPR013393">
    <property type="entry name" value="T3SS_HrpB4"/>
</dbReference>
<dbReference type="Proteomes" id="UP000199706">
    <property type="component" value="Unassembled WGS sequence"/>
</dbReference>
<dbReference type="AlphaFoldDB" id="A0A1G8K8G0"/>
<dbReference type="OrthoDB" id="8781253at2"/>
<dbReference type="EMBL" id="FNCJ01000022">
    <property type="protein sequence ID" value="SDI39701.1"/>
    <property type="molecule type" value="Genomic_DNA"/>
</dbReference>
<reference evidence="1 2" key="1">
    <citation type="submission" date="2016-10" db="EMBL/GenBank/DDBJ databases">
        <authorList>
            <person name="de Groot N.N."/>
        </authorList>
    </citation>
    <scope>NUCLEOTIDE SEQUENCE [LARGE SCALE GENOMIC DNA]</scope>
    <source>
        <strain evidence="1 2">LMG 2247</strain>
    </source>
</reference>
<dbReference type="Pfam" id="PF09502">
    <property type="entry name" value="HrpB4"/>
    <property type="match status" value="1"/>
</dbReference>
<sequence length="234" mass="25103">MSTAHPLVRMLTVYDIRVRELSAMLGEASLELPPAGDPEADTTQSGGHARALRTQAARRIWFAAPVPLDAFIQPGNRIALVAPELMRRLLAARALFACRDAVRRCVERQTRHALLEGVGATALEALVDTPASQAGAGAVLPEDTSPDALARCGWHVMAAEGACSNPTLRNLIELSLASMREESTPAADPLRRGADDGAETLHGARAHATASSDEMDRFFTAVGRMFPELQWLFG</sequence>
<gene>
    <name evidence="1" type="ORF">SAMN05216466_12225</name>
</gene>
<proteinExistence type="predicted"/>